<keyword evidence="2" id="KW-1133">Transmembrane helix</keyword>
<dbReference type="Pfam" id="PF04307">
    <property type="entry name" value="YdjM"/>
    <property type="match status" value="1"/>
</dbReference>
<accession>A0ABS3RXX5</accession>
<feature type="signal peptide" evidence="3">
    <location>
        <begin position="1"/>
        <end position="21"/>
    </location>
</feature>
<evidence type="ECO:0000256" key="2">
    <source>
        <dbReference type="SAM" id="Phobius"/>
    </source>
</evidence>
<gene>
    <name evidence="4" type="ORF">J4709_29010</name>
</gene>
<sequence>MGRTHALTGATVFAAAAPAVAQIVHLTPLEIGLGVAATAGFAVLPDIDHQNSGVTMTFGPATRMFSALVRWLSGGHRNGTHSFLGVAVVTFAAFGGNAAYSGDVMWLVVGAVLAMLLIALGYVTALTDTGEGRGAPAYKKPWHGPAALATTAGLAAVFTAAAKVYGDVAGKAVLAALLVLALASLIRLWHIRGLLDDIAPLPITWALMHFHVDLRVVPVATMLGALTHIAGDMVTPGGCPLGWPWSQTMRGVDLIEVNGEAENGPVYFGFTAALAAAMLLSFGPWGLTVAVLPLLAPRPKRRDGNRGDRKPRRGRGRARR</sequence>
<keyword evidence="5" id="KW-1185">Reference proteome</keyword>
<dbReference type="InterPro" id="IPR007404">
    <property type="entry name" value="YdjM-like"/>
</dbReference>
<comment type="caution">
    <text evidence="4">The sequence shown here is derived from an EMBL/GenBank/DDBJ whole genome shotgun (WGS) entry which is preliminary data.</text>
</comment>
<reference evidence="4 5" key="1">
    <citation type="submission" date="2021-03" db="EMBL/GenBank/DDBJ databases">
        <title>Actinomadura violae sp. nov., isolated from lichen in Thailand.</title>
        <authorList>
            <person name="Kanchanasin P."/>
            <person name="Saeng-In P."/>
            <person name="Phongsopitanun W."/>
            <person name="Yuki M."/>
            <person name="Kudo T."/>
            <person name="Ohkuma M."/>
            <person name="Tanasupawat S."/>
        </authorList>
    </citation>
    <scope>NUCLEOTIDE SEQUENCE [LARGE SCALE GENOMIC DNA]</scope>
    <source>
        <strain evidence="4 5">LCR2-06</strain>
    </source>
</reference>
<keyword evidence="2" id="KW-0472">Membrane</keyword>
<organism evidence="4 5">
    <name type="scientific">Actinomadura violacea</name>
    <dbReference type="NCBI Taxonomy" id="2819934"/>
    <lineage>
        <taxon>Bacteria</taxon>
        <taxon>Bacillati</taxon>
        <taxon>Actinomycetota</taxon>
        <taxon>Actinomycetes</taxon>
        <taxon>Streptosporangiales</taxon>
        <taxon>Thermomonosporaceae</taxon>
        <taxon>Actinomadura</taxon>
    </lineage>
</organism>
<dbReference type="EMBL" id="JAGEPF010000018">
    <property type="protein sequence ID" value="MBO2461615.1"/>
    <property type="molecule type" value="Genomic_DNA"/>
</dbReference>
<feature type="compositionally biased region" description="Basic residues" evidence="1">
    <location>
        <begin position="309"/>
        <end position="320"/>
    </location>
</feature>
<proteinExistence type="predicted"/>
<feature type="transmembrane region" description="Helical" evidence="2">
    <location>
        <begin position="146"/>
        <end position="165"/>
    </location>
</feature>
<protein>
    <submittedName>
        <fullName evidence="4">Metal-dependent hydrolase</fullName>
    </submittedName>
</protein>
<keyword evidence="3" id="KW-0732">Signal</keyword>
<feature type="transmembrane region" description="Helical" evidence="2">
    <location>
        <begin position="81"/>
        <end position="100"/>
    </location>
</feature>
<keyword evidence="2" id="KW-0812">Transmembrane</keyword>
<evidence type="ECO:0000256" key="3">
    <source>
        <dbReference type="SAM" id="SignalP"/>
    </source>
</evidence>
<evidence type="ECO:0000313" key="4">
    <source>
        <dbReference type="EMBL" id="MBO2461615.1"/>
    </source>
</evidence>
<evidence type="ECO:0000256" key="1">
    <source>
        <dbReference type="SAM" id="MobiDB-lite"/>
    </source>
</evidence>
<dbReference type="GO" id="GO:0016787">
    <property type="term" value="F:hydrolase activity"/>
    <property type="evidence" value="ECO:0007669"/>
    <property type="project" value="UniProtKB-KW"/>
</dbReference>
<feature type="transmembrane region" description="Helical" evidence="2">
    <location>
        <begin position="107"/>
        <end position="126"/>
    </location>
</feature>
<feature type="transmembrane region" description="Helical" evidence="2">
    <location>
        <begin position="266"/>
        <end position="296"/>
    </location>
</feature>
<feature type="chain" id="PRO_5045205565" evidence="3">
    <location>
        <begin position="22"/>
        <end position="320"/>
    </location>
</feature>
<dbReference type="RefSeq" id="WP_208244985.1">
    <property type="nucleotide sequence ID" value="NZ_JAGEPF010000018.1"/>
</dbReference>
<feature type="transmembrane region" description="Helical" evidence="2">
    <location>
        <begin position="172"/>
        <end position="191"/>
    </location>
</feature>
<evidence type="ECO:0000313" key="5">
    <source>
        <dbReference type="Proteomes" id="UP000680206"/>
    </source>
</evidence>
<name>A0ABS3RXX5_9ACTN</name>
<feature type="region of interest" description="Disordered" evidence="1">
    <location>
        <begin position="300"/>
        <end position="320"/>
    </location>
</feature>
<keyword evidence="4" id="KW-0378">Hydrolase</keyword>
<dbReference type="Proteomes" id="UP000680206">
    <property type="component" value="Unassembled WGS sequence"/>
</dbReference>